<keyword evidence="1" id="KW-0732">Signal</keyword>
<evidence type="ECO:0000256" key="1">
    <source>
        <dbReference type="SAM" id="SignalP"/>
    </source>
</evidence>
<feature type="signal peptide" evidence="1">
    <location>
        <begin position="1"/>
        <end position="20"/>
    </location>
</feature>
<sequence length="165" mass="17993">MKQFTLITAALAALLPSAFADFDIYYSTFAEGISQTSDTGFSIFDGEPDCNDVFNNRMWGSFGDVSGSKVGFRCSGSGCTPSRDTNPDNIDVLEMNFGDGGHYTMYKDRDYALVDLDDNQVGTCEPFPGDDYLCAQAVALGNPNYTGDRKIKCRTDFTAQDILDA</sequence>
<dbReference type="Proteomes" id="UP001302367">
    <property type="component" value="Chromosome 3"/>
</dbReference>
<protein>
    <submittedName>
        <fullName evidence="2">Uncharacterized protein</fullName>
    </submittedName>
</protein>
<proteinExistence type="predicted"/>
<dbReference type="OrthoDB" id="3770142at2759"/>
<evidence type="ECO:0000313" key="2">
    <source>
        <dbReference type="EMBL" id="PIA98611.1"/>
    </source>
</evidence>
<reference evidence="2 4" key="1">
    <citation type="submission" date="2015-10" db="EMBL/GenBank/DDBJ databases">
        <title>The cercosporin biosynthetic gene cluster was horizontally transferred to several fungal lineages and shown to be expanded in Cercospora beticola based on microsynteny with recipient genomes.</title>
        <authorList>
            <person name="De Jonge R."/>
            <person name="Ebert M.K."/>
            <person name="Suttle J.C."/>
            <person name="Jurick Ii W.M."/>
            <person name="Secor G.A."/>
            <person name="Thomma B.P."/>
            <person name="Van De Peer Y."/>
            <person name="Bolton M.D."/>
        </authorList>
    </citation>
    <scope>NUCLEOTIDE SEQUENCE [LARGE SCALE GENOMIC DNA]</scope>
    <source>
        <strain evidence="2 4">09-40</strain>
    </source>
</reference>
<name>A0A2G5I1I9_CERBT</name>
<dbReference type="AlphaFoldDB" id="A0A2G5I1I9"/>
<evidence type="ECO:0000313" key="3">
    <source>
        <dbReference type="EMBL" id="WPB00370.1"/>
    </source>
</evidence>
<reference evidence="3 5" key="2">
    <citation type="submission" date="2023-09" db="EMBL/GenBank/DDBJ databases">
        <title>Complete-Gapless Cercospora beticola genome.</title>
        <authorList>
            <person name="Wyatt N.A."/>
            <person name="Spanner R.E."/>
            <person name="Bolton M.D."/>
        </authorList>
    </citation>
    <scope>NUCLEOTIDE SEQUENCE [LARGE SCALE GENOMIC DNA]</scope>
    <source>
        <strain evidence="3">Cb09-40</strain>
    </source>
</reference>
<organism evidence="2 4">
    <name type="scientific">Cercospora beticola</name>
    <name type="common">Sugarbeet leaf spot fungus</name>
    <dbReference type="NCBI Taxonomy" id="122368"/>
    <lineage>
        <taxon>Eukaryota</taxon>
        <taxon>Fungi</taxon>
        <taxon>Dikarya</taxon>
        <taxon>Ascomycota</taxon>
        <taxon>Pezizomycotina</taxon>
        <taxon>Dothideomycetes</taxon>
        <taxon>Dothideomycetidae</taxon>
        <taxon>Mycosphaerellales</taxon>
        <taxon>Mycosphaerellaceae</taxon>
        <taxon>Cercospora</taxon>
    </lineage>
</organism>
<accession>A0A2G5I1I9</accession>
<dbReference type="EMBL" id="LKMD01000101">
    <property type="protein sequence ID" value="PIA98611.1"/>
    <property type="molecule type" value="Genomic_DNA"/>
</dbReference>
<feature type="chain" id="PRO_5013781108" evidence="1">
    <location>
        <begin position="21"/>
        <end position="165"/>
    </location>
</feature>
<keyword evidence="5" id="KW-1185">Reference proteome</keyword>
<evidence type="ECO:0000313" key="4">
    <source>
        <dbReference type="Proteomes" id="UP000230605"/>
    </source>
</evidence>
<dbReference type="EMBL" id="CP134186">
    <property type="protein sequence ID" value="WPB00370.1"/>
    <property type="molecule type" value="Genomic_DNA"/>
</dbReference>
<evidence type="ECO:0000313" key="5">
    <source>
        <dbReference type="Proteomes" id="UP001302367"/>
    </source>
</evidence>
<gene>
    <name evidence="2" type="ORF">CB0940_03198</name>
    <name evidence="3" type="ORF">RHO25_004989</name>
</gene>
<dbReference type="Proteomes" id="UP000230605">
    <property type="component" value="Chromosome 3"/>
</dbReference>